<evidence type="ECO:0000313" key="9">
    <source>
        <dbReference type="Proteomes" id="UP001221519"/>
    </source>
</evidence>
<dbReference type="GO" id="GO:0004563">
    <property type="term" value="F:beta-N-acetylhexosaminidase activity"/>
    <property type="evidence" value="ECO:0007669"/>
    <property type="project" value="UniProtKB-EC"/>
</dbReference>
<evidence type="ECO:0000313" key="7">
    <source>
        <dbReference type="EMBL" id="WDI02682.1"/>
    </source>
</evidence>
<evidence type="ECO:0000313" key="8">
    <source>
        <dbReference type="Proteomes" id="UP001220962"/>
    </source>
</evidence>
<dbReference type="InterPro" id="IPR050226">
    <property type="entry name" value="NagZ_Beta-hexosaminidase"/>
</dbReference>
<dbReference type="SUPFAM" id="SSF52279">
    <property type="entry name" value="Beta-D-glucan exohydrolase, C-terminal domain"/>
    <property type="match status" value="1"/>
</dbReference>
<dbReference type="Pfam" id="PF00933">
    <property type="entry name" value="Glyco_hydro_3"/>
    <property type="match status" value="1"/>
</dbReference>
<comment type="similarity">
    <text evidence="1">Belongs to the glycosyl hydrolase 3 family.</text>
</comment>
<feature type="domain" description="Glycoside hydrolase family 3 C-terminal" evidence="5">
    <location>
        <begin position="388"/>
        <end position="550"/>
    </location>
</feature>
<feature type="domain" description="Glycoside hydrolase family 3 N-terminal" evidence="4">
    <location>
        <begin position="16"/>
        <end position="339"/>
    </location>
</feature>
<dbReference type="Pfam" id="PF01915">
    <property type="entry name" value="Glyco_hydro_3_C"/>
    <property type="match status" value="1"/>
</dbReference>
<evidence type="ECO:0000256" key="2">
    <source>
        <dbReference type="ARBA" id="ARBA00022801"/>
    </source>
</evidence>
<evidence type="ECO:0000313" key="6">
    <source>
        <dbReference type="EMBL" id="WDH82938.1"/>
    </source>
</evidence>
<keyword evidence="9" id="KW-1185">Reference proteome</keyword>
<evidence type="ECO:0000259" key="5">
    <source>
        <dbReference type="Pfam" id="PF01915"/>
    </source>
</evidence>
<dbReference type="EC" id="3.2.1.52" evidence="6"/>
<dbReference type="Proteomes" id="UP001221519">
    <property type="component" value="Chromosome"/>
</dbReference>
<proteinExistence type="inferred from homology"/>
<accession>A0AAX3MZA9</accession>
<dbReference type="GO" id="GO:0005975">
    <property type="term" value="P:carbohydrate metabolic process"/>
    <property type="evidence" value="ECO:0007669"/>
    <property type="project" value="InterPro"/>
</dbReference>
<dbReference type="Gene3D" id="3.20.20.300">
    <property type="entry name" value="Glycoside hydrolase, family 3, N-terminal domain"/>
    <property type="match status" value="1"/>
</dbReference>
<dbReference type="InterPro" id="IPR036962">
    <property type="entry name" value="Glyco_hydro_3_N_sf"/>
</dbReference>
<dbReference type="EMBL" id="CP118108">
    <property type="protein sequence ID" value="WDI02682.1"/>
    <property type="molecule type" value="Genomic_DNA"/>
</dbReference>
<dbReference type="InterPro" id="IPR036881">
    <property type="entry name" value="Glyco_hydro_3_C_sf"/>
</dbReference>
<dbReference type="Proteomes" id="UP001220962">
    <property type="component" value="Chromosome"/>
</dbReference>
<sequence length="558" mass="59196">MNSNSNVEALLARLSLREKIGQLLLCGLPGPELTVPLVEFIKAHPVGGIIYFARNVEGPGQVAQLTYQLQSTAREASQLPLLISIDQEGGMVARIADGITLFPGNMAIAAAGASDDAYEAALASGKELSALGINLNFAPVLDVNNNPLNPVIGVRSFGESAQMVAEYGAQAVRGYQDAGVSACAKHFPGHGDTAADSHLDLPIVPHDLERMKGLELSPFVKAIEEGVDFIMSAHIYFPALEAEKKPATLSSSVLTGLLRDQLGYEGVIMTDCMEMHAIVDTYGTVEASVMALEAGADLVLISHTHELLTGAYQAIEQAVLSGRLTEERIDESVRRLLSLKIRRGIMMEDGSFPQEVQAAPVIDANGLPAGVGLAEHGDIARRISERSMTLVRDDAGMLPLSGKKVLAVTVASSAMTIADEKIKDQLSLGAALIEQGIHVEDLSIAAAEVAEQIGSVITAAASPDIEQIVIATYNAHFYSEQAELVKQLQATGKPLAVVATRNPYDLMAFPDIKVYIAAYESRPLTMRSVARALLGSIPFKGKLPVTLSDELTAGISSQ</sequence>
<dbReference type="Gene3D" id="3.40.50.1700">
    <property type="entry name" value="Glycoside hydrolase family 3 C-terminal domain"/>
    <property type="match status" value="1"/>
</dbReference>
<dbReference type="PANTHER" id="PTHR30480">
    <property type="entry name" value="BETA-HEXOSAMINIDASE-RELATED"/>
    <property type="match status" value="1"/>
</dbReference>
<evidence type="ECO:0000256" key="3">
    <source>
        <dbReference type="ARBA" id="ARBA00023295"/>
    </source>
</evidence>
<dbReference type="SUPFAM" id="SSF51445">
    <property type="entry name" value="(Trans)glycosidases"/>
    <property type="match status" value="1"/>
</dbReference>
<dbReference type="NCBIfam" id="NF003740">
    <property type="entry name" value="PRK05337.1"/>
    <property type="match status" value="1"/>
</dbReference>
<protein>
    <submittedName>
        <fullName evidence="6">Beta-N-acetylhexosaminidase</fullName>
        <ecNumber evidence="6">3.2.1.52</ecNumber>
    </submittedName>
</protein>
<dbReference type="RefSeq" id="WP_047912539.1">
    <property type="nucleotide sequence ID" value="NZ_CP118101.1"/>
</dbReference>
<evidence type="ECO:0000256" key="1">
    <source>
        <dbReference type="ARBA" id="ARBA00005336"/>
    </source>
</evidence>
<dbReference type="InterPro" id="IPR001764">
    <property type="entry name" value="Glyco_hydro_3_N"/>
</dbReference>
<dbReference type="PANTHER" id="PTHR30480:SF16">
    <property type="entry name" value="GLYCOSIDE HYDROLASE FAMILY 3 DOMAIN PROTEIN"/>
    <property type="match status" value="1"/>
</dbReference>
<keyword evidence="3 6" id="KW-0326">Glycosidase</keyword>
<dbReference type="InterPro" id="IPR017853">
    <property type="entry name" value="GH"/>
</dbReference>
<name>A0AAX3MZA9_9BACL</name>
<evidence type="ECO:0000259" key="4">
    <source>
        <dbReference type="Pfam" id="PF00933"/>
    </source>
</evidence>
<dbReference type="EMBL" id="CP118101">
    <property type="protein sequence ID" value="WDH82938.1"/>
    <property type="molecule type" value="Genomic_DNA"/>
</dbReference>
<organism evidence="6 8">
    <name type="scientific">Paenibacillus urinalis</name>
    <dbReference type="NCBI Taxonomy" id="521520"/>
    <lineage>
        <taxon>Bacteria</taxon>
        <taxon>Bacillati</taxon>
        <taxon>Bacillota</taxon>
        <taxon>Bacilli</taxon>
        <taxon>Bacillales</taxon>
        <taxon>Paenibacillaceae</taxon>
        <taxon>Paenibacillus</taxon>
    </lineage>
</organism>
<reference evidence="6 9" key="1">
    <citation type="submission" date="2023-02" db="EMBL/GenBank/DDBJ databases">
        <title>Pathogen: clinical or host-associated sample.</title>
        <authorList>
            <person name="Hergert J."/>
            <person name="Casey R."/>
            <person name="Wagner J."/>
            <person name="Young E.L."/>
            <person name="Oakeson K.F."/>
        </authorList>
    </citation>
    <scope>NUCLEOTIDE SEQUENCE</scope>
    <source>
        <strain evidence="7 9">2022CK-00829</strain>
        <strain evidence="6">2022CK-00830</strain>
    </source>
</reference>
<dbReference type="AlphaFoldDB" id="A0AAX3MZA9"/>
<dbReference type="InterPro" id="IPR002772">
    <property type="entry name" value="Glyco_hydro_3_C"/>
</dbReference>
<keyword evidence="2 6" id="KW-0378">Hydrolase</keyword>
<dbReference type="GO" id="GO:0009254">
    <property type="term" value="P:peptidoglycan turnover"/>
    <property type="evidence" value="ECO:0007669"/>
    <property type="project" value="TreeGrafter"/>
</dbReference>
<gene>
    <name evidence="6" type="primary">nagZ</name>
    <name evidence="6" type="ORF">PUW23_01435</name>
    <name evidence="7" type="ORF">PUW25_01430</name>
</gene>